<protein>
    <submittedName>
        <fullName evidence="1">Uncharacterized protein</fullName>
    </submittedName>
</protein>
<dbReference type="EMBL" id="KZ826053">
    <property type="protein sequence ID" value="PYH89020.1"/>
    <property type="molecule type" value="Genomic_DNA"/>
</dbReference>
<feature type="non-terminal residue" evidence="1">
    <location>
        <position position="1"/>
    </location>
</feature>
<organism evidence="1 2">
    <name type="scientific">Aspergillus ellipticus CBS 707.79</name>
    <dbReference type="NCBI Taxonomy" id="1448320"/>
    <lineage>
        <taxon>Eukaryota</taxon>
        <taxon>Fungi</taxon>
        <taxon>Dikarya</taxon>
        <taxon>Ascomycota</taxon>
        <taxon>Pezizomycotina</taxon>
        <taxon>Eurotiomycetes</taxon>
        <taxon>Eurotiomycetidae</taxon>
        <taxon>Eurotiales</taxon>
        <taxon>Aspergillaceae</taxon>
        <taxon>Aspergillus</taxon>
        <taxon>Aspergillus subgen. Circumdati</taxon>
    </lineage>
</organism>
<keyword evidence="2" id="KW-1185">Reference proteome</keyword>
<reference evidence="1 2" key="1">
    <citation type="submission" date="2018-02" db="EMBL/GenBank/DDBJ databases">
        <title>The genomes of Aspergillus section Nigri reveals drivers in fungal speciation.</title>
        <authorList>
            <consortium name="DOE Joint Genome Institute"/>
            <person name="Vesth T.C."/>
            <person name="Nybo J."/>
            <person name="Theobald S."/>
            <person name="Brandl J."/>
            <person name="Frisvad J.C."/>
            <person name="Nielsen K.F."/>
            <person name="Lyhne E.K."/>
            <person name="Kogle M.E."/>
            <person name="Kuo A."/>
            <person name="Riley R."/>
            <person name="Clum A."/>
            <person name="Nolan M."/>
            <person name="Lipzen A."/>
            <person name="Salamov A."/>
            <person name="Henrissat B."/>
            <person name="Wiebenga A."/>
            <person name="De vries R.P."/>
            <person name="Grigoriev I.V."/>
            <person name="Mortensen U.H."/>
            <person name="Andersen M.R."/>
            <person name="Baker S.E."/>
        </authorList>
    </citation>
    <scope>NUCLEOTIDE SEQUENCE [LARGE SCALE GENOMIC DNA]</scope>
    <source>
        <strain evidence="1 2">CBS 707.79</strain>
    </source>
</reference>
<evidence type="ECO:0000313" key="1">
    <source>
        <dbReference type="EMBL" id="PYH89020.1"/>
    </source>
</evidence>
<evidence type="ECO:0000313" key="2">
    <source>
        <dbReference type="Proteomes" id="UP000247810"/>
    </source>
</evidence>
<name>A0A319CW02_9EURO</name>
<proteinExistence type="predicted"/>
<dbReference type="STRING" id="1448320.A0A319CW02"/>
<dbReference type="OrthoDB" id="4510400at2759"/>
<dbReference type="Proteomes" id="UP000247810">
    <property type="component" value="Unassembled WGS sequence"/>
</dbReference>
<accession>A0A319CW02</accession>
<dbReference type="VEuPathDB" id="FungiDB:BO71DRAFT_337631"/>
<sequence>PELLSIRYCNISNAYRNIFIKDRLVIIASQYYKGFYTRNNIKIIYRYLPPVLGEIII</sequence>
<dbReference type="AlphaFoldDB" id="A0A319CW02"/>
<gene>
    <name evidence="1" type="ORF">BO71DRAFT_337631</name>
</gene>